<dbReference type="EMBL" id="JAPFIT010000012">
    <property type="protein sequence ID" value="MDC5740260.1"/>
    <property type="molecule type" value="Genomic_DNA"/>
</dbReference>
<comment type="caution">
    <text evidence="2">The sequence shown here is derived from an EMBL/GenBank/DDBJ whole genome shotgun (WGS) entry which is preliminary data.</text>
</comment>
<accession>A0A178J6P5</accession>
<evidence type="ECO:0000313" key="2">
    <source>
        <dbReference type="EMBL" id="OAM97096.1"/>
    </source>
</evidence>
<gene>
    <name evidence="2" type="ORF">AZ468_16195</name>
    <name evidence="1" type="ORF">OPW20_09275</name>
</gene>
<name>A0A178J6P5_9VIBR</name>
<organism evidence="2 3">
    <name type="scientific">Vibrio europaeus</name>
    <dbReference type="NCBI Taxonomy" id="300876"/>
    <lineage>
        <taxon>Bacteria</taxon>
        <taxon>Pseudomonadati</taxon>
        <taxon>Pseudomonadota</taxon>
        <taxon>Gammaproteobacteria</taxon>
        <taxon>Vibrionales</taxon>
        <taxon>Vibrionaceae</taxon>
        <taxon>Vibrio</taxon>
        <taxon>Vibrio oreintalis group</taxon>
    </lineage>
</organism>
<evidence type="ECO:0000313" key="4">
    <source>
        <dbReference type="Proteomes" id="UP001150001"/>
    </source>
</evidence>
<reference evidence="2 3" key="1">
    <citation type="submission" date="2016-03" db="EMBL/GenBank/DDBJ databases">
        <title>Draft genome sequence of the Vibrio tubiashii subs. europaeus.</title>
        <authorList>
            <person name="Spinard E."/>
            <person name="Dubert J."/>
            <person name="Nelson D.R."/>
            <person name="Barja J.L."/>
        </authorList>
    </citation>
    <scope>NUCLEOTIDE SEQUENCE [LARGE SCALE GENOMIC DNA]</scope>
    <source>
        <strain evidence="3">PP-638</strain>
        <strain evidence="2">PP2-638</strain>
    </source>
</reference>
<dbReference type="Proteomes" id="UP001150001">
    <property type="component" value="Unassembled WGS sequence"/>
</dbReference>
<dbReference type="EMBL" id="LUAX01000007">
    <property type="protein sequence ID" value="OAM97096.1"/>
    <property type="molecule type" value="Genomic_DNA"/>
</dbReference>
<dbReference type="RefSeq" id="WP_069668306.1">
    <property type="nucleotide sequence ID" value="NZ_JAPFIM010000015.1"/>
</dbReference>
<protein>
    <submittedName>
        <fullName evidence="2">Integrase</fullName>
    </submittedName>
</protein>
<dbReference type="Proteomes" id="UP000094761">
    <property type="component" value="Unassembled WGS sequence"/>
</dbReference>
<dbReference type="OrthoDB" id="8914001at2"/>
<evidence type="ECO:0000313" key="3">
    <source>
        <dbReference type="Proteomes" id="UP000094761"/>
    </source>
</evidence>
<dbReference type="AlphaFoldDB" id="A0A178J6P5"/>
<proteinExistence type="predicted"/>
<keyword evidence="4" id="KW-1185">Reference proteome</keyword>
<evidence type="ECO:0000313" key="1">
    <source>
        <dbReference type="EMBL" id="MDC5740260.1"/>
    </source>
</evidence>
<dbReference type="GeneID" id="78077255"/>
<sequence length="833" mass="95352">MLVAIDNHAYLEELTSDIVNNPALLDGMHVETLSQLTLYAVEKDDFRALALLTEIHTGIPMNPDRLPNWWLSDFYNDVTKVQFEHEKKIKEIRWCDVILSDGKPLTSDKHQPLLNAFKNWLLACDDPINNGGKVISSKVAGVKSKHILTLINVILLSAKELNLSECHLEKVTDAFWLKVLLIIAESGASTIHDLYKTHSRVEKLLNNVDVSNDEVNAFAKKYPYAGCEINSEDCILNIDDRVKVCCWLHKHRYYAAGKNDKVGNGFPKGNNAILTRLIFEGAILTVGMKLETYPELALNPIPMHTEYCCVPNREKAEGVNATVLAVWLSDIKLINTNIVKNNVCNFNPVTHEVSVDAIKGVATLRKKGRTKTLPPEFVLDLFRDSYELLKQFCPEPNENGVSFWENTLELLTEAKAKSTKAYSNPHRPSPQAKAFDEAFHRNLPITELGHWLEFEAINLIHENFKMQGIAQFSNIGVTEENRHGRIRSNESMLELFTVLQGAVQLLLGSIMARRQEELRQLKPYGNLVYVDDKGKISTETDPYNEDIERWFLRFKVKKTGIKGNNLTADRPIPLSIARFVWLLEQFNLQAINRGVAKETDLTLFNHIHPKTFKLTKCDSEYFNAAFDALCDYFETATVEMESGEYHRHYIRQHQLRRFFALVFFWSKGYENMEALRWMLAHSDLEHLHNYITDNVDGAIIKSAKASTIVQSVVRDKALIDNLDELDKLRKILAKRLTGNASAVLKITTLDDAIFDYEDESEYRTIPHISQLQIEQELETEVLILLESHSITLEPEFFTVQDENGEDRRNFNLILKVNELEGDQWSMQKTNSKY</sequence>
<reference evidence="1" key="2">
    <citation type="submission" date="2022-11" db="EMBL/GenBank/DDBJ databases">
        <title>Role of the vibriolysin VemA secreted by the emergent pathogen Vibrio europaeus in the colonization of Manila clam mucus.</title>
        <authorList>
            <person name="Martinez C."/>
            <person name="Rodriguez S."/>
            <person name="Vences A."/>
            <person name="Barja J.L."/>
            <person name="Toranzo A.E."/>
            <person name="Dubert J."/>
        </authorList>
    </citation>
    <scope>NUCLEOTIDE SEQUENCE</scope>
    <source>
        <strain evidence="1">3454</strain>
    </source>
</reference>